<sequence>MTQEQFNDIKDKLRVCREERGLNKEDQKRNFRVDYTKELAKFFEAERDNNQYEMIKALCNMIVVAINAGAIRNTLCFKISNNFFSFGLENSINTIFCTFDILGYDPYKCLLETIKELNSRTGSWNEEEGKWVEDLGAYTEEEAWIKAKRIESKCVLVCRPNEMLGVPEDTWVFEGRDLIEIKKWYKADYASCKLESVK</sequence>
<organism evidence="1 2">
    <name type="scientific">Helicobacter anseris</name>
    <dbReference type="NCBI Taxonomy" id="375926"/>
    <lineage>
        <taxon>Bacteria</taxon>
        <taxon>Pseudomonadati</taxon>
        <taxon>Campylobacterota</taxon>
        <taxon>Epsilonproteobacteria</taxon>
        <taxon>Campylobacterales</taxon>
        <taxon>Helicobacteraceae</taxon>
        <taxon>Helicobacter</taxon>
    </lineage>
</organism>
<dbReference type="AlphaFoldDB" id="A0A3D8J809"/>
<comment type="caution">
    <text evidence="1">The sequence shown here is derived from an EMBL/GenBank/DDBJ whole genome shotgun (WGS) entry which is preliminary data.</text>
</comment>
<evidence type="ECO:0000313" key="1">
    <source>
        <dbReference type="EMBL" id="RDU73014.1"/>
    </source>
</evidence>
<keyword evidence="2" id="KW-1185">Reference proteome</keyword>
<dbReference type="EMBL" id="NXLX01000013">
    <property type="protein sequence ID" value="RDU73014.1"/>
    <property type="molecule type" value="Genomic_DNA"/>
</dbReference>
<proteinExistence type="predicted"/>
<gene>
    <name evidence="1" type="ORF">CQA57_05675</name>
</gene>
<accession>A0A3D8J809</accession>
<evidence type="ECO:0000313" key="2">
    <source>
        <dbReference type="Proteomes" id="UP000256695"/>
    </source>
</evidence>
<name>A0A3D8J809_9HELI</name>
<protein>
    <submittedName>
        <fullName evidence="1">Uncharacterized protein</fullName>
    </submittedName>
</protein>
<dbReference type="OrthoDB" id="5363718at2"/>
<dbReference type="Proteomes" id="UP000256695">
    <property type="component" value="Unassembled WGS sequence"/>
</dbReference>
<dbReference type="RefSeq" id="WP_115579266.1">
    <property type="nucleotide sequence ID" value="NZ_NXLX01000013.1"/>
</dbReference>
<reference evidence="1 2" key="1">
    <citation type="submission" date="2018-04" db="EMBL/GenBank/DDBJ databases">
        <title>Novel Campyloabacter and Helicobacter Species and Strains.</title>
        <authorList>
            <person name="Mannion A.J."/>
            <person name="Shen Z."/>
            <person name="Fox J.G."/>
        </authorList>
    </citation>
    <scope>NUCLEOTIDE SEQUENCE [LARGE SCALE GENOMIC DNA]</scope>
    <source>
        <strain evidence="1 2">MIT 04-9362</strain>
    </source>
</reference>